<gene>
    <name evidence="11" type="primary">LOC108628712</name>
</gene>
<proteinExistence type="inferred from homology"/>
<dbReference type="SUPFAM" id="SSF50494">
    <property type="entry name" value="Trypsin-like serine proteases"/>
    <property type="match status" value="2"/>
</dbReference>
<evidence type="ECO:0000256" key="7">
    <source>
        <dbReference type="ARBA" id="ARBA00023157"/>
    </source>
</evidence>
<dbReference type="Pfam" id="PF00089">
    <property type="entry name" value="Trypsin"/>
    <property type="match status" value="2"/>
</dbReference>
<dbReference type="KEGG" id="ccal:108628712"/>
<dbReference type="InterPro" id="IPR043504">
    <property type="entry name" value="Peptidase_S1_PA_chymotrypsin"/>
</dbReference>
<dbReference type="PROSITE" id="PS50240">
    <property type="entry name" value="TRYPSIN_DOM"/>
    <property type="match status" value="2"/>
</dbReference>
<dbReference type="InterPro" id="IPR001254">
    <property type="entry name" value="Trypsin_dom"/>
</dbReference>
<dbReference type="PRINTS" id="PR00722">
    <property type="entry name" value="CHYMOTRYPSIN"/>
</dbReference>
<evidence type="ECO:0000256" key="2">
    <source>
        <dbReference type="ARBA" id="ARBA00022670"/>
    </source>
</evidence>
<evidence type="ECO:0000256" key="4">
    <source>
        <dbReference type="ARBA" id="ARBA00022801"/>
    </source>
</evidence>
<reference evidence="11" key="1">
    <citation type="submission" date="2025-08" db="UniProtKB">
        <authorList>
            <consortium name="RefSeq"/>
        </authorList>
    </citation>
    <scope>IDENTIFICATION</scope>
    <source>
        <tissue evidence="11">Whole body</tissue>
    </source>
</reference>
<evidence type="ECO:0000256" key="3">
    <source>
        <dbReference type="ARBA" id="ARBA00022729"/>
    </source>
</evidence>
<dbReference type="SMART" id="SM00020">
    <property type="entry name" value="Tryp_SPc"/>
    <property type="match status" value="2"/>
</dbReference>
<evidence type="ECO:0000256" key="5">
    <source>
        <dbReference type="ARBA" id="ARBA00022825"/>
    </source>
</evidence>
<dbReference type="GO" id="GO:0006508">
    <property type="term" value="P:proteolysis"/>
    <property type="evidence" value="ECO:0007669"/>
    <property type="project" value="UniProtKB-KW"/>
</dbReference>
<dbReference type="PROSITE" id="PS00135">
    <property type="entry name" value="TRYPSIN_SER"/>
    <property type="match status" value="2"/>
</dbReference>
<sequence length="596" mass="64969">MPLNPFSPTGQIVGGTDVKIEEVPHQVALKAYGFQFCGGSIISEEWVITAAHCMSYPASSITVVAGTATKSSGGSNHQVAEVLVHEKYVTNWHGVPENDVAVMRVKNPFKLDATRKPIKLFKQNEESVPGISAIITGWGATREGSSTTEVLQTVTVPIVSKVSCDEAYKSYGGLPAGQICAAVPEGGKDACQGDSGGPMTIGGRLAGLVSWGYGCARKGYPGVHTEVAAFSDWITSKTGIKAFRICFARLLTSSCCNLTITIRLANYNFSSTCPGTIISKLFRLLDKVQGYIAQFSLKIHSIIRVAKERGRALAPGMNRLLFKVSFFLLGSIWDHFASAMTLSSEDRIVGGAPIDITEVPYMLSYMVNGHHACGATIINREWGLTAAHCVTPFVHNPTVSISVRSGSNRHDYGGVLHDVTKLIYHEKYNENNNDYDIAVFKVDPPFVFNDATRPIKLPERSHSYDTSWGLIAGWGYFVNSFPRLSTKLQYAIVPKVNKETCIRDYEDSFEVTKHQVCYGYSRGGKDTCKGDSGGPLVNSFTVIGITSWGSDCGQPNSPGVYTDVIGLTEWIKSKTEQPRFNNFIPLSAFMHLLFGF</sequence>
<dbReference type="PANTHER" id="PTHR24276:SF91">
    <property type="entry name" value="AT26814P-RELATED"/>
    <property type="match status" value="1"/>
</dbReference>
<keyword evidence="5 8" id="KW-0720">Serine protease</keyword>
<dbReference type="InterPro" id="IPR033116">
    <property type="entry name" value="TRYPSIN_SER"/>
</dbReference>
<dbReference type="CDD" id="cd00190">
    <property type="entry name" value="Tryp_SPc"/>
    <property type="match status" value="2"/>
</dbReference>
<dbReference type="Proteomes" id="UP000694925">
    <property type="component" value="Unplaced"/>
</dbReference>
<feature type="domain" description="Peptidase S1" evidence="9">
    <location>
        <begin position="12"/>
        <end position="239"/>
    </location>
</feature>
<organism evidence="10 11">
    <name type="scientific">Ceratina calcarata</name>
    <dbReference type="NCBI Taxonomy" id="156304"/>
    <lineage>
        <taxon>Eukaryota</taxon>
        <taxon>Metazoa</taxon>
        <taxon>Ecdysozoa</taxon>
        <taxon>Arthropoda</taxon>
        <taxon>Hexapoda</taxon>
        <taxon>Insecta</taxon>
        <taxon>Pterygota</taxon>
        <taxon>Neoptera</taxon>
        <taxon>Endopterygota</taxon>
        <taxon>Hymenoptera</taxon>
        <taxon>Apocrita</taxon>
        <taxon>Aculeata</taxon>
        <taxon>Apoidea</taxon>
        <taxon>Anthophila</taxon>
        <taxon>Apidae</taxon>
        <taxon>Ceratina</taxon>
        <taxon>Zadontomerus</taxon>
    </lineage>
</organism>
<dbReference type="FunFam" id="2.40.10.10:FF:000077">
    <property type="entry name" value="Predicted protein"/>
    <property type="match status" value="1"/>
</dbReference>
<evidence type="ECO:0000256" key="6">
    <source>
        <dbReference type="ARBA" id="ARBA00023145"/>
    </source>
</evidence>
<evidence type="ECO:0000256" key="8">
    <source>
        <dbReference type="RuleBase" id="RU363034"/>
    </source>
</evidence>
<dbReference type="Gene3D" id="2.40.10.10">
    <property type="entry name" value="Trypsin-like serine proteases"/>
    <property type="match status" value="2"/>
</dbReference>
<accession>A0AAJ7S741</accession>
<dbReference type="FunFam" id="2.40.10.10:FF:000034">
    <property type="entry name" value="Eupolytin"/>
    <property type="match status" value="1"/>
</dbReference>
<dbReference type="InterPro" id="IPR009003">
    <property type="entry name" value="Peptidase_S1_PA"/>
</dbReference>
<evidence type="ECO:0000256" key="1">
    <source>
        <dbReference type="ARBA" id="ARBA00007664"/>
    </source>
</evidence>
<dbReference type="PANTHER" id="PTHR24276">
    <property type="entry name" value="POLYSERASE-RELATED"/>
    <property type="match status" value="1"/>
</dbReference>
<dbReference type="AlphaFoldDB" id="A0AAJ7S741"/>
<dbReference type="PROSITE" id="PS00134">
    <property type="entry name" value="TRYPSIN_HIS"/>
    <property type="match status" value="2"/>
</dbReference>
<keyword evidence="4 8" id="KW-0378">Hydrolase</keyword>
<keyword evidence="6" id="KW-0865">Zymogen</keyword>
<name>A0AAJ7S741_9HYME</name>
<evidence type="ECO:0000313" key="10">
    <source>
        <dbReference type="Proteomes" id="UP000694925"/>
    </source>
</evidence>
<evidence type="ECO:0000259" key="9">
    <source>
        <dbReference type="PROSITE" id="PS50240"/>
    </source>
</evidence>
<dbReference type="GeneID" id="108628712"/>
<dbReference type="GO" id="GO:0004252">
    <property type="term" value="F:serine-type endopeptidase activity"/>
    <property type="evidence" value="ECO:0007669"/>
    <property type="project" value="InterPro"/>
</dbReference>
<dbReference type="InterPro" id="IPR018114">
    <property type="entry name" value="TRYPSIN_HIS"/>
</dbReference>
<keyword evidence="10" id="KW-1185">Reference proteome</keyword>
<protein>
    <submittedName>
        <fullName evidence="11">CUB and peptidase domain-containing protein 2-like</fullName>
    </submittedName>
</protein>
<dbReference type="InterPro" id="IPR050430">
    <property type="entry name" value="Peptidase_S1"/>
</dbReference>
<feature type="domain" description="Peptidase S1" evidence="9">
    <location>
        <begin position="348"/>
        <end position="576"/>
    </location>
</feature>
<keyword evidence="7" id="KW-1015">Disulfide bond</keyword>
<dbReference type="RefSeq" id="XP_026672566.1">
    <property type="nucleotide sequence ID" value="XM_026816765.1"/>
</dbReference>
<comment type="similarity">
    <text evidence="1">Belongs to the peptidase S1 family.</text>
</comment>
<keyword evidence="2 8" id="KW-0645">Protease</keyword>
<dbReference type="InterPro" id="IPR001314">
    <property type="entry name" value="Peptidase_S1A"/>
</dbReference>
<keyword evidence="3" id="KW-0732">Signal</keyword>
<evidence type="ECO:0000313" key="11">
    <source>
        <dbReference type="RefSeq" id="XP_026672566.1"/>
    </source>
</evidence>